<evidence type="ECO:0000313" key="2">
    <source>
        <dbReference type="Proteomes" id="UP001055072"/>
    </source>
</evidence>
<proteinExistence type="predicted"/>
<reference evidence="1" key="1">
    <citation type="journal article" date="2021" name="Environ. Microbiol.">
        <title>Gene family expansions and transcriptome signatures uncover fungal adaptations to wood decay.</title>
        <authorList>
            <person name="Hage H."/>
            <person name="Miyauchi S."/>
            <person name="Viragh M."/>
            <person name="Drula E."/>
            <person name="Min B."/>
            <person name="Chaduli D."/>
            <person name="Navarro D."/>
            <person name="Favel A."/>
            <person name="Norest M."/>
            <person name="Lesage-Meessen L."/>
            <person name="Balint B."/>
            <person name="Merenyi Z."/>
            <person name="de Eugenio L."/>
            <person name="Morin E."/>
            <person name="Martinez A.T."/>
            <person name="Baldrian P."/>
            <person name="Stursova M."/>
            <person name="Martinez M.J."/>
            <person name="Novotny C."/>
            <person name="Magnuson J.K."/>
            <person name="Spatafora J.W."/>
            <person name="Maurice S."/>
            <person name="Pangilinan J."/>
            <person name="Andreopoulos W."/>
            <person name="LaButti K."/>
            <person name="Hundley H."/>
            <person name="Na H."/>
            <person name="Kuo A."/>
            <person name="Barry K."/>
            <person name="Lipzen A."/>
            <person name="Henrissat B."/>
            <person name="Riley R."/>
            <person name="Ahrendt S."/>
            <person name="Nagy L.G."/>
            <person name="Grigoriev I.V."/>
            <person name="Martin F."/>
            <person name="Rosso M.N."/>
        </authorList>
    </citation>
    <scope>NUCLEOTIDE SEQUENCE</scope>
    <source>
        <strain evidence="1">CBS 384.51</strain>
    </source>
</reference>
<protein>
    <submittedName>
        <fullName evidence="1">Uncharacterized protein</fullName>
    </submittedName>
</protein>
<name>A0ACB8U9K2_9APHY</name>
<evidence type="ECO:0000313" key="1">
    <source>
        <dbReference type="EMBL" id="KAI0090908.1"/>
    </source>
</evidence>
<keyword evidence="2" id="KW-1185">Reference proteome</keyword>
<organism evidence="1 2">
    <name type="scientific">Irpex rosettiformis</name>
    <dbReference type="NCBI Taxonomy" id="378272"/>
    <lineage>
        <taxon>Eukaryota</taxon>
        <taxon>Fungi</taxon>
        <taxon>Dikarya</taxon>
        <taxon>Basidiomycota</taxon>
        <taxon>Agaricomycotina</taxon>
        <taxon>Agaricomycetes</taxon>
        <taxon>Polyporales</taxon>
        <taxon>Irpicaceae</taxon>
        <taxon>Irpex</taxon>
    </lineage>
</organism>
<sequence length="313" mass="36080">MAEFKDNGKTFVRGILNDWDHFGYVEAGGGPRDVRRSGTWPFMSIEILRDPTTHHSVAHDIESIYWVLRYGSYHFFENSAKVPWDIFYEKNWVQPTGPYVGGKAKIVNLLEDNTCTGEGIATPALRTIIDRFGFEWYRYYHGNPLTKSKKKINSSTRPILPKELDELRLPEPFAPLATLTHAETELERMQTEHSKPQFWIDLFKQFIALNDKSADFWPPDAVEDKYPQHTENAARIKRREEVISSTTNKAEECLYVYHIRMPAMNTTTIQTSDNTVPSSTKKRVHDDRDEPHDISWSSKKPRRCGGDDGNAGQ</sequence>
<dbReference type="Proteomes" id="UP001055072">
    <property type="component" value="Unassembled WGS sequence"/>
</dbReference>
<comment type="caution">
    <text evidence="1">The sequence shown here is derived from an EMBL/GenBank/DDBJ whole genome shotgun (WGS) entry which is preliminary data.</text>
</comment>
<gene>
    <name evidence="1" type="ORF">BDY19DRAFT_663641</name>
</gene>
<dbReference type="EMBL" id="MU274906">
    <property type="protein sequence ID" value="KAI0090908.1"/>
    <property type="molecule type" value="Genomic_DNA"/>
</dbReference>
<accession>A0ACB8U9K2</accession>